<dbReference type="AlphaFoldDB" id="A0A2P2MZW3"/>
<protein>
    <submittedName>
        <fullName evidence="1">Uncharacterized protein</fullName>
    </submittedName>
</protein>
<reference evidence="1" key="1">
    <citation type="submission" date="2018-02" db="EMBL/GenBank/DDBJ databases">
        <title>Rhizophora mucronata_Transcriptome.</title>
        <authorList>
            <person name="Meera S.P."/>
            <person name="Sreeshan A."/>
            <person name="Augustine A."/>
        </authorList>
    </citation>
    <scope>NUCLEOTIDE SEQUENCE</scope>
    <source>
        <tissue evidence="1">Leaf</tissue>
    </source>
</reference>
<accession>A0A2P2MZW3</accession>
<name>A0A2P2MZW3_RHIMU</name>
<proteinExistence type="predicted"/>
<dbReference type="EMBL" id="GGEC01055291">
    <property type="protein sequence ID" value="MBX35775.1"/>
    <property type="molecule type" value="Transcribed_RNA"/>
</dbReference>
<sequence>MLLNDKRTCLKFCSVMFINCKLNKFSCKGNKNSQRFGN</sequence>
<organism evidence="1">
    <name type="scientific">Rhizophora mucronata</name>
    <name type="common">Asiatic mangrove</name>
    <dbReference type="NCBI Taxonomy" id="61149"/>
    <lineage>
        <taxon>Eukaryota</taxon>
        <taxon>Viridiplantae</taxon>
        <taxon>Streptophyta</taxon>
        <taxon>Embryophyta</taxon>
        <taxon>Tracheophyta</taxon>
        <taxon>Spermatophyta</taxon>
        <taxon>Magnoliopsida</taxon>
        <taxon>eudicotyledons</taxon>
        <taxon>Gunneridae</taxon>
        <taxon>Pentapetalae</taxon>
        <taxon>rosids</taxon>
        <taxon>fabids</taxon>
        <taxon>Malpighiales</taxon>
        <taxon>Rhizophoraceae</taxon>
        <taxon>Rhizophora</taxon>
    </lineage>
</organism>
<evidence type="ECO:0000313" key="1">
    <source>
        <dbReference type="EMBL" id="MBX35775.1"/>
    </source>
</evidence>